<dbReference type="PROSITE" id="PS51186">
    <property type="entry name" value="GNAT"/>
    <property type="match status" value="1"/>
</dbReference>
<sequence>MYALGAFDAQQKLLGIVHVVYHRGTWSQGDHCYLEDLFTAPESRGKGVGRALIEGVYQHAKAKGASRVYWHTHETNAAAQTLYDKLADKPGFIQYRKELE</sequence>
<comment type="caution">
    <text evidence="4">The sequence shown here is derived from an EMBL/GenBank/DDBJ whole genome shotgun (WGS) entry which is preliminary data.</text>
</comment>
<dbReference type="GO" id="GO:0008080">
    <property type="term" value="F:N-acetyltransferase activity"/>
    <property type="evidence" value="ECO:0007669"/>
    <property type="project" value="TreeGrafter"/>
</dbReference>
<proteinExistence type="predicted"/>
<keyword evidence="1" id="KW-0808">Transferase</keyword>
<accession>A0A9X2WAA9</accession>
<dbReference type="Gene3D" id="3.40.630.30">
    <property type="match status" value="1"/>
</dbReference>
<dbReference type="PANTHER" id="PTHR10545">
    <property type="entry name" value="DIAMINE N-ACETYLTRANSFERASE"/>
    <property type="match status" value="1"/>
</dbReference>
<dbReference type="AlphaFoldDB" id="A0A9X2WAA9"/>
<dbReference type="PANTHER" id="PTHR10545:SF42">
    <property type="entry name" value="ACETYLTRANSFERASE"/>
    <property type="match status" value="1"/>
</dbReference>
<reference evidence="4" key="1">
    <citation type="submission" date="2022-03" db="EMBL/GenBank/DDBJ databases">
        <title>Proposal of a novel genus Dryocolo and two novel species.</title>
        <authorList>
            <person name="Maddock D.W."/>
            <person name="Brady C.L."/>
            <person name="Denman S."/>
            <person name="Arnold D."/>
        </authorList>
    </citation>
    <scope>NUCLEOTIDE SEQUENCE</scope>
    <source>
        <strain evidence="4">H6W4</strain>
    </source>
</reference>
<evidence type="ECO:0000313" key="5">
    <source>
        <dbReference type="Proteomes" id="UP001150641"/>
    </source>
</evidence>
<keyword evidence="5" id="KW-1185">Reference proteome</keyword>
<evidence type="ECO:0000256" key="2">
    <source>
        <dbReference type="ARBA" id="ARBA00023315"/>
    </source>
</evidence>
<keyword evidence="2" id="KW-0012">Acyltransferase</keyword>
<dbReference type="Pfam" id="PF00583">
    <property type="entry name" value="Acetyltransf_1"/>
    <property type="match status" value="1"/>
</dbReference>
<feature type="domain" description="N-acetyltransferase" evidence="3">
    <location>
        <begin position="1"/>
        <end position="100"/>
    </location>
</feature>
<dbReference type="EMBL" id="JALHAP010000082">
    <property type="protein sequence ID" value="MCT4703809.1"/>
    <property type="molecule type" value="Genomic_DNA"/>
</dbReference>
<organism evidence="4 5">
    <name type="scientific">Dryocola boscaweniae</name>
    <dbReference type="NCBI Taxonomy" id="2925397"/>
    <lineage>
        <taxon>Bacteria</taxon>
        <taxon>Pseudomonadati</taxon>
        <taxon>Pseudomonadota</taxon>
        <taxon>Gammaproteobacteria</taxon>
        <taxon>Enterobacterales</taxon>
        <taxon>Enterobacteriaceae</taxon>
        <taxon>Dryocola</taxon>
    </lineage>
</organism>
<dbReference type="Proteomes" id="UP001150641">
    <property type="component" value="Unassembled WGS sequence"/>
</dbReference>
<evidence type="ECO:0000256" key="1">
    <source>
        <dbReference type="ARBA" id="ARBA00022679"/>
    </source>
</evidence>
<gene>
    <name evidence="4" type="ORF">MUA00_18690</name>
</gene>
<evidence type="ECO:0000259" key="3">
    <source>
        <dbReference type="PROSITE" id="PS51186"/>
    </source>
</evidence>
<dbReference type="SUPFAM" id="SSF55729">
    <property type="entry name" value="Acyl-CoA N-acyltransferases (Nat)"/>
    <property type="match status" value="1"/>
</dbReference>
<evidence type="ECO:0000313" key="4">
    <source>
        <dbReference type="EMBL" id="MCT4703809.1"/>
    </source>
</evidence>
<dbReference type="InterPro" id="IPR051016">
    <property type="entry name" value="Diverse_Substrate_AcTransf"/>
</dbReference>
<dbReference type="InterPro" id="IPR000182">
    <property type="entry name" value="GNAT_dom"/>
</dbReference>
<name>A0A9X2WAA9_9ENTR</name>
<protein>
    <submittedName>
        <fullName evidence="4">GNAT family N-acetyltransferase</fullName>
    </submittedName>
</protein>
<dbReference type="InterPro" id="IPR016181">
    <property type="entry name" value="Acyl_CoA_acyltransferase"/>
</dbReference>
<dbReference type="CDD" id="cd04301">
    <property type="entry name" value="NAT_SF"/>
    <property type="match status" value="1"/>
</dbReference>